<name>A0AAV9LCS5_9SOLN</name>
<evidence type="ECO:0000313" key="3">
    <source>
        <dbReference type="Proteomes" id="UP001311915"/>
    </source>
</evidence>
<keyword evidence="1" id="KW-0812">Transmembrane</keyword>
<gene>
    <name evidence="2" type="ORF">R3W88_012405</name>
</gene>
<reference evidence="2 3" key="1">
    <citation type="submission" date="2023-10" db="EMBL/GenBank/DDBJ databases">
        <title>Genome-Wide Identification Analysis in wild type Solanum Pinnatisectum Reveals Some Genes Defensing Phytophthora Infestans.</title>
        <authorList>
            <person name="Sun C."/>
        </authorList>
    </citation>
    <scope>NUCLEOTIDE SEQUENCE [LARGE SCALE GENOMIC DNA]</scope>
    <source>
        <strain evidence="2">LQN</strain>
        <tissue evidence="2">Leaf</tissue>
    </source>
</reference>
<accession>A0AAV9LCS5</accession>
<evidence type="ECO:0000256" key="1">
    <source>
        <dbReference type="SAM" id="Phobius"/>
    </source>
</evidence>
<dbReference type="AlphaFoldDB" id="A0AAV9LCS5"/>
<protein>
    <submittedName>
        <fullName evidence="2">Uncharacterized protein</fullName>
    </submittedName>
</protein>
<keyword evidence="1" id="KW-1133">Transmembrane helix</keyword>
<keyword evidence="3" id="KW-1185">Reference proteome</keyword>
<sequence>MINALYGLGEFSYAPNKLDLNFKNRETPPTKSSIDEPPKLELKALPSYLRYVFLGQNNILSVIIAIDLTEGHIKALTSMLRRFKRVIGWTIIYIIGIFSGICSHKIQLIVDCKLSIEH</sequence>
<dbReference type="EMBL" id="JAWPEI010000007">
    <property type="protein sequence ID" value="KAK4722172.1"/>
    <property type="molecule type" value="Genomic_DNA"/>
</dbReference>
<organism evidence="2 3">
    <name type="scientific">Solanum pinnatisectum</name>
    <name type="common">tansyleaf nightshade</name>
    <dbReference type="NCBI Taxonomy" id="50273"/>
    <lineage>
        <taxon>Eukaryota</taxon>
        <taxon>Viridiplantae</taxon>
        <taxon>Streptophyta</taxon>
        <taxon>Embryophyta</taxon>
        <taxon>Tracheophyta</taxon>
        <taxon>Spermatophyta</taxon>
        <taxon>Magnoliopsida</taxon>
        <taxon>eudicotyledons</taxon>
        <taxon>Gunneridae</taxon>
        <taxon>Pentapetalae</taxon>
        <taxon>asterids</taxon>
        <taxon>lamiids</taxon>
        <taxon>Solanales</taxon>
        <taxon>Solanaceae</taxon>
        <taxon>Solanoideae</taxon>
        <taxon>Solaneae</taxon>
        <taxon>Solanum</taxon>
    </lineage>
</organism>
<feature type="transmembrane region" description="Helical" evidence="1">
    <location>
        <begin position="86"/>
        <end position="106"/>
    </location>
</feature>
<comment type="caution">
    <text evidence="2">The sequence shown here is derived from an EMBL/GenBank/DDBJ whole genome shotgun (WGS) entry which is preliminary data.</text>
</comment>
<evidence type="ECO:0000313" key="2">
    <source>
        <dbReference type="EMBL" id="KAK4722172.1"/>
    </source>
</evidence>
<dbReference type="Proteomes" id="UP001311915">
    <property type="component" value="Unassembled WGS sequence"/>
</dbReference>
<proteinExistence type="predicted"/>
<keyword evidence="1" id="KW-0472">Membrane</keyword>